<feature type="compositionally biased region" description="Basic residues" evidence="1">
    <location>
        <begin position="1"/>
        <end position="10"/>
    </location>
</feature>
<accession>A0A1R4GZT1</accession>
<evidence type="ECO:0000313" key="3">
    <source>
        <dbReference type="Proteomes" id="UP000195667"/>
    </source>
</evidence>
<name>A0A1R4GZT1_9GAMM</name>
<organism evidence="2 3">
    <name type="scientific">Crenothrix polyspora</name>
    <dbReference type="NCBI Taxonomy" id="360316"/>
    <lineage>
        <taxon>Bacteria</taxon>
        <taxon>Pseudomonadati</taxon>
        <taxon>Pseudomonadota</taxon>
        <taxon>Gammaproteobacteria</taxon>
        <taxon>Methylococcales</taxon>
        <taxon>Crenotrichaceae</taxon>
        <taxon>Crenothrix</taxon>
    </lineage>
</organism>
<dbReference type="RefSeq" id="WP_245807849.1">
    <property type="nucleotide sequence ID" value="NZ_FUKI01000016.1"/>
</dbReference>
<sequence>MSRSKSKKTASKSVETEPAKVKAVNKQKSQSPFLAKSGVSVEAKTDVKNVEIDAKKYKKTLKNVKAKIIRDSFSFPEQDYLVLTELKKAFAADGLPVKRGEILRAGLHLLTKLNVVELQQIIGQVERV</sequence>
<evidence type="ECO:0000313" key="2">
    <source>
        <dbReference type="EMBL" id="SJM89503.1"/>
    </source>
</evidence>
<dbReference type="EMBL" id="FUKI01000016">
    <property type="protein sequence ID" value="SJM89503.1"/>
    <property type="molecule type" value="Genomic_DNA"/>
</dbReference>
<dbReference type="Proteomes" id="UP000195667">
    <property type="component" value="Unassembled WGS sequence"/>
</dbReference>
<gene>
    <name evidence="2" type="ORF">CRENPOLYSF1_1120010</name>
</gene>
<dbReference type="AlphaFoldDB" id="A0A1R4GZT1"/>
<reference evidence="3" key="1">
    <citation type="submission" date="2017-02" db="EMBL/GenBank/DDBJ databases">
        <authorList>
            <person name="Daims H."/>
        </authorList>
    </citation>
    <scope>NUCLEOTIDE SEQUENCE [LARGE SCALE GENOMIC DNA]</scope>
</reference>
<protein>
    <submittedName>
        <fullName evidence="2">Uncharacterized protein</fullName>
    </submittedName>
</protein>
<evidence type="ECO:0000256" key="1">
    <source>
        <dbReference type="SAM" id="MobiDB-lite"/>
    </source>
</evidence>
<keyword evidence="3" id="KW-1185">Reference proteome</keyword>
<proteinExistence type="predicted"/>
<feature type="region of interest" description="Disordered" evidence="1">
    <location>
        <begin position="1"/>
        <end position="34"/>
    </location>
</feature>